<dbReference type="InterPro" id="IPR023200">
    <property type="entry name" value="RMF_sf"/>
</dbReference>
<dbReference type="NCBIfam" id="NF011162">
    <property type="entry name" value="PRK14563.1"/>
    <property type="match status" value="1"/>
</dbReference>
<evidence type="ECO:0000313" key="6">
    <source>
        <dbReference type="Proteomes" id="UP000196027"/>
    </source>
</evidence>
<dbReference type="Gene3D" id="1.10.10.620">
    <property type="entry name" value="ribosome modulation factor like domain"/>
    <property type="match status" value="1"/>
</dbReference>
<dbReference type="AlphaFoldDB" id="A0A1Y0IAE9"/>
<dbReference type="Pfam" id="PF04957">
    <property type="entry name" value="RMF"/>
    <property type="match status" value="1"/>
</dbReference>
<keyword evidence="6" id="KW-1185">Reference proteome</keyword>
<evidence type="ECO:0000256" key="3">
    <source>
        <dbReference type="HAMAP-Rule" id="MF_00919"/>
    </source>
</evidence>
<name>A0A1Y0IAE9_9GAMM</name>
<dbReference type="NCBIfam" id="NF041886">
    <property type="entry name" value="Rmf_CrpP_fam"/>
    <property type="match status" value="1"/>
</dbReference>
<comment type="function">
    <text evidence="3">During stationary phase, converts 70S ribosomes to an inactive dimeric form (100S ribosomes).</text>
</comment>
<sequence>MKRQKRDLSQRAYKRGYTAGVRGKSKDFCPTEHPDLRQQWMNGWRDGRSDNWDGIKGVSGIHVTSHLGTA</sequence>
<evidence type="ECO:0000313" key="5">
    <source>
        <dbReference type="EMBL" id="ARU57497.1"/>
    </source>
</evidence>
<feature type="region of interest" description="Disordered" evidence="4">
    <location>
        <begin position="1"/>
        <end position="33"/>
    </location>
</feature>
<dbReference type="EMBL" id="CP021425">
    <property type="protein sequence ID" value="ARU57497.1"/>
    <property type="molecule type" value="Genomic_DNA"/>
</dbReference>
<feature type="compositionally biased region" description="Basic and acidic residues" evidence="4">
    <location>
        <begin position="24"/>
        <end position="33"/>
    </location>
</feature>
<reference evidence="5 6" key="1">
    <citation type="submission" date="2017-05" db="EMBL/GenBank/DDBJ databases">
        <title>Genomic insights into alkan degradation activity of Oleiphilus messinensis.</title>
        <authorList>
            <person name="Kozyavkin S.A."/>
            <person name="Slesarev A.I."/>
            <person name="Golyshin P.N."/>
            <person name="Korzhenkov A."/>
            <person name="Golyshina O.N."/>
            <person name="Toshchakov S.V."/>
        </authorList>
    </citation>
    <scope>NUCLEOTIDE SEQUENCE [LARGE SCALE GENOMIC DNA]</scope>
    <source>
        <strain evidence="5 6">ME102</strain>
    </source>
</reference>
<dbReference type="RefSeq" id="WP_087462389.1">
    <property type="nucleotide sequence ID" value="NZ_CP021425.1"/>
</dbReference>
<protein>
    <recommendedName>
        <fullName evidence="3">Ribosome modulation factor</fullName>
        <shortName evidence="3">RMF</shortName>
    </recommendedName>
</protein>
<organism evidence="5 6">
    <name type="scientific">Oleiphilus messinensis</name>
    <dbReference type="NCBI Taxonomy" id="141451"/>
    <lineage>
        <taxon>Bacteria</taxon>
        <taxon>Pseudomonadati</taxon>
        <taxon>Pseudomonadota</taxon>
        <taxon>Gammaproteobacteria</taxon>
        <taxon>Oceanospirillales</taxon>
        <taxon>Oleiphilaceae</taxon>
        <taxon>Oleiphilus</taxon>
    </lineage>
</organism>
<keyword evidence="1 3" id="KW-0963">Cytoplasm</keyword>
<evidence type="ECO:0000256" key="1">
    <source>
        <dbReference type="ARBA" id="ARBA00022490"/>
    </source>
</evidence>
<evidence type="ECO:0000256" key="2">
    <source>
        <dbReference type="ARBA" id="ARBA00022845"/>
    </source>
</evidence>
<dbReference type="HAMAP" id="MF_00919">
    <property type="entry name" value="RMF"/>
    <property type="match status" value="1"/>
</dbReference>
<gene>
    <name evidence="3" type="primary">rmf</name>
    <name evidence="5" type="ORF">OLMES_3461</name>
</gene>
<comment type="similarity">
    <text evidence="3">Belongs to the ribosome modulation factor family.</text>
</comment>
<proteinExistence type="inferred from homology"/>
<keyword evidence="2 3" id="KW-0810">Translation regulation</keyword>
<dbReference type="GO" id="GO:0005737">
    <property type="term" value="C:cytoplasm"/>
    <property type="evidence" value="ECO:0007669"/>
    <property type="project" value="UniProtKB-SubCell"/>
</dbReference>
<dbReference type="KEGG" id="ome:OLMES_3461"/>
<dbReference type="GO" id="GO:0006417">
    <property type="term" value="P:regulation of translation"/>
    <property type="evidence" value="ECO:0007669"/>
    <property type="project" value="UniProtKB-UniRule"/>
</dbReference>
<dbReference type="OrthoDB" id="5917763at2"/>
<evidence type="ECO:0000256" key="4">
    <source>
        <dbReference type="SAM" id="MobiDB-lite"/>
    </source>
</evidence>
<accession>A0A1Y0IAE9</accession>
<dbReference type="InterPro" id="IPR007040">
    <property type="entry name" value="Ribosome_modulation_factor"/>
</dbReference>
<dbReference type="Proteomes" id="UP000196027">
    <property type="component" value="Chromosome"/>
</dbReference>
<comment type="subcellular location">
    <subcellularLocation>
        <location evidence="3">Cytoplasm</location>
    </subcellularLocation>
</comment>